<dbReference type="PANTHER" id="PTHR38095">
    <property type="entry name" value="ANAEROBIC DIMETHYL SULFOXIDE REDUCTASE CHAIN YNFH"/>
    <property type="match status" value="1"/>
</dbReference>
<dbReference type="RefSeq" id="WP_096409727.1">
    <property type="nucleotide sequence ID" value="NZ_AP017372.2"/>
</dbReference>
<feature type="transmembrane region" description="Helical" evidence="1">
    <location>
        <begin position="111"/>
        <end position="138"/>
    </location>
</feature>
<reference evidence="2" key="1">
    <citation type="submission" date="2016-02" db="EMBL/GenBank/DDBJ databases">
        <title>Halorhodospira halochloris DSM-1059 complete genome, version 2.</title>
        <authorList>
            <person name="Tsukatani Y."/>
        </authorList>
    </citation>
    <scope>NUCLEOTIDE SEQUENCE</scope>
    <source>
        <strain evidence="2">DSM 1059</strain>
    </source>
</reference>
<organism evidence="2 3">
    <name type="scientific">Halorhodospira halochloris</name>
    <name type="common">Ectothiorhodospira halochloris</name>
    <dbReference type="NCBI Taxonomy" id="1052"/>
    <lineage>
        <taxon>Bacteria</taxon>
        <taxon>Pseudomonadati</taxon>
        <taxon>Pseudomonadota</taxon>
        <taxon>Gammaproteobacteria</taxon>
        <taxon>Chromatiales</taxon>
        <taxon>Ectothiorhodospiraceae</taxon>
        <taxon>Halorhodospira</taxon>
    </lineage>
</organism>
<evidence type="ECO:0000256" key="1">
    <source>
        <dbReference type="SAM" id="Phobius"/>
    </source>
</evidence>
<keyword evidence="1" id="KW-1133">Transmembrane helix</keyword>
<feature type="transmembrane region" description="Helical" evidence="1">
    <location>
        <begin position="276"/>
        <end position="297"/>
    </location>
</feature>
<dbReference type="PANTHER" id="PTHR38095:SF1">
    <property type="entry name" value="ANAEROBIC DIMETHYL SULFOXIDE REDUCTASE CHAIN YNFH"/>
    <property type="match status" value="1"/>
</dbReference>
<feature type="transmembrane region" description="Helical" evidence="1">
    <location>
        <begin position="7"/>
        <end position="30"/>
    </location>
</feature>
<dbReference type="GO" id="GO:0009389">
    <property type="term" value="F:dimethyl sulfoxide reductase activity"/>
    <property type="evidence" value="ECO:0007669"/>
    <property type="project" value="TreeGrafter"/>
</dbReference>
<gene>
    <name evidence="2" type="ORF">HH1059_16400</name>
</gene>
<feature type="transmembrane region" description="Helical" evidence="1">
    <location>
        <begin position="85"/>
        <end position="105"/>
    </location>
</feature>
<dbReference type="AlphaFoldDB" id="A0A0X8XA81"/>
<dbReference type="GO" id="GO:0019645">
    <property type="term" value="P:anaerobic electron transport chain"/>
    <property type="evidence" value="ECO:0007669"/>
    <property type="project" value="InterPro"/>
</dbReference>
<dbReference type="Proteomes" id="UP000218890">
    <property type="component" value="Chromosome"/>
</dbReference>
<feature type="transmembrane region" description="Helical" evidence="1">
    <location>
        <begin position="249"/>
        <end position="270"/>
    </location>
</feature>
<sequence length="314" mass="32914">MHAPLSVVLFTVLSGAGFGFVALFIFADLFAVGGAVERGELLGASVLGLVVVTAGLLFSTGHLTKPRQGWRALARVRSSWLSREAAVAGLFYPVALLYVLFYAFSGAEHSAFTVILALLTAALALGTMLTTGMIYACVRAVRDWNQSLTPVNFLLLGLGSGAALLVLVRFAAGADPQPLAAVGATVLAVAVAAKSAWYWGKLSAGNSTPGTALGLTNGKVRLHYEGHAAPTFLDHELMANNHLKGGLAWLYRAAVVAGGLLLPAILLGVVAAGGSWLWAFLALALALGGAVLERWLFFAEARHAVRLYYAEQRI</sequence>
<evidence type="ECO:0000313" key="2">
    <source>
        <dbReference type="EMBL" id="BAU58350.1"/>
    </source>
</evidence>
<proteinExistence type="predicted"/>
<dbReference type="GO" id="GO:0009390">
    <property type="term" value="C:dimethyl sulfoxide reductase complex"/>
    <property type="evidence" value="ECO:0007669"/>
    <property type="project" value="TreeGrafter"/>
</dbReference>
<dbReference type="GO" id="GO:0005886">
    <property type="term" value="C:plasma membrane"/>
    <property type="evidence" value="ECO:0007669"/>
    <property type="project" value="TreeGrafter"/>
</dbReference>
<keyword evidence="1" id="KW-0472">Membrane</keyword>
<keyword evidence="1" id="KW-0812">Transmembrane</keyword>
<keyword evidence="3" id="KW-1185">Reference proteome</keyword>
<dbReference type="KEGG" id="hhk:HH1059_16400"/>
<dbReference type="OrthoDB" id="5520897at2"/>
<dbReference type="EMBL" id="AP017372">
    <property type="protein sequence ID" value="BAU58350.1"/>
    <property type="molecule type" value="Genomic_DNA"/>
</dbReference>
<name>A0A0X8XA81_HALHR</name>
<dbReference type="InterPro" id="IPR007059">
    <property type="entry name" value="DmsC"/>
</dbReference>
<feature type="transmembrane region" description="Helical" evidence="1">
    <location>
        <begin position="150"/>
        <end position="172"/>
    </location>
</feature>
<feature type="transmembrane region" description="Helical" evidence="1">
    <location>
        <begin position="42"/>
        <end position="64"/>
    </location>
</feature>
<dbReference type="Pfam" id="PF04976">
    <property type="entry name" value="DmsC"/>
    <property type="match status" value="1"/>
</dbReference>
<accession>A0A0X8XA81</accession>
<protein>
    <submittedName>
        <fullName evidence="2">Anaerobic dimethyl sulfoxide reductase chain C</fullName>
    </submittedName>
</protein>
<evidence type="ECO:0000313" key="3">
    <source>
        <dbReference type="Proteomes" id="UP000218890"/>
    </source>
</evidence>
<feature type="transmembrane region" description="Helical" evidence="1">
    <location>
        <begin position="178"/>
        <end position="199"/>
    </location>
</feature>